<evidence type="ECO:0000313" key="2">
    <source>
        <dbReference type="Proteomes" id="UP000683360"/>
    </source>
</evidence>
<dbReference type="PANTHER" id="PTHR12848">
    <property type="entry name" value="REGULATORY-ASSOCIATED PROTEIN OF MTOR"/>
    <property type="match status" value="1"/>
</dbReference>
<dbReference type="Proteomes" id="UP000683360">
    <property type="component" value="Unassembled WGS sequence"/>
</dbReference>
<dbReference type="GO" id="GO:0030307">
    <property type="term" value="P:positive regulation of cell growth"/>
    <property type="evidence" value="ECO:0007669"/>
    <property type="project" value="TreeGrafter"/>
</dbReference>
<sequence>MNENIKSSKISTMEFVNPHDNTLLLYGSDDGAVRIWRNCLSENSDSKELVTAFQAITEPIPLTKGSGLVIDWEQESGRLLASGDVRYIRVWDSVTELKLQDIPTGADSCVTSLASDSDGRSLVIAGCGDGTVRLFDRRLAPTECRVMTLREHPRWVVKVHLQKGAEGKIVSARYV</sequence>
<dbReference type="GO" id="GO:0030674">
    <property type="term" value="F:protein-macromolecule adaptor activity"/>
    <property type="evidence" value="ECO:0007669"/>
    <property type="project" value="TreeGrafter"/>
</dbReference>
<name>A0A8S3TI45_MYTED</name>
<protein>
    <submittedName>
        <fullName evidence="1">RAPTOR</fullName>
    </submittedName>
</protein>
<dbReference type="GO" id="GO:0010506">
    <property type="term" value="P:regulation of autophagy"/>
    <property type="evidence" value="ECO:0007669"/>
    <property type="project" value="TreeGrafter"/>
</dbReference>
<dbReference type="Gene3D" id="2.130.10.10">
    <property type="entry name" value="YVTN repeat-like/Quinoprotein amine dehydrogenase"/>
    <property type="match status" value="1"/>
</dbReference>
<keyword evidence="2" id="KW-1185">Reference proteome</keyword>
<dbReference type="InterPro" id="IPR001680">
    <property type="entry name" value="WD40_rpt"/>
</dbReference>
<gene>
    <name evidence="1" type="ORF">MEDL_41547</name>
</gene>
<reference evidence="1" key="1">
    <citation type="submission" date="2021-03" db="EMBL/GenBank/DDBJ databases">
        <authorList>
            <person name="Bekaert M."/>
        </authorList>
    </citation>
    <scope>NUCLEOTIDE SEQUENCE</scope>
</reference>
<dbReference type="Pfam" id="PF00400">
    <property type="entry name" value="WD40"/>
    <property type="match status" value="2"/>
</dbReference>
<dbReference type="InterPro" id="IPR015943">
    <property type="entry name" value="WD40/YVTN_repeat-like_dom_sf"/>
</dbReference>
<dbReference type="EMBL" id="CAJPWZ010001999">
    <property type="protein sequence ID" value="CAG2228666.1"/>
    <property type="molecule type" value="Genomic_DNA"/>
</dbReference>
<dbReference type="SUPFAM" id="SSF50978">
    <property type="entry name" value="WD40 repeat-like"/>
    <property type="match status" value="1"/>
</dbReference>
<dbReference type="GO" id="GO:0005737">
    <property type="term" value="C:cytoplasm"/>
    <property type="evidence" value="ECO:0007669"/>
    <property type="project" value="TreeGrafter"/>
</dbReference>
<dbReference type="GO" id="GO:0009267">
    <property type="term" value="P:cellular response to starvation"/>
    <property type="evidence" value="ECO:0007669"/>
    <property type="project" value="TreeGrafter"/>
</dbReference>
<evidence type="ECO:0000313" key="1">
    <source>
        <dbReference type="EMBL" id="CAG2228666.1"/>
    </source>
</evidence>
<dbReference type="OrthoDB" id="10262360at2759"/>
<dbReference type="SMART" id="SM00320">
    <property type="entry name" value="WD40"/>
    <property type="match status" value="3"/>
</dbReference>
<dbReference type="GO" id="GO:0071230">
    <property type="term" value="P:cellular response to amino acid stimulus"/>
    <property type="evidence" value="ECO:0007669"/>
    <property type="project" value="TreeGrafter"/>
</dbReference>
<dbReference type="GO" id="GO:0031931">
    <property type="term" value="C:TORC1 complex"/>
    <property type="evidence" value="ECO:0007669"/>
    <property type="project" value="InterPro"/>
</dbReference>
<dbReference type="InterPro" id="IPR036322">
    <property type="entry name" value="WD40_repeat_dom_sf"/>
</dbReference>
<accession>A0A8S3TI45</accession>
<proteinExistence type="predicted"/>
<dbReference type="InterPro" id="IPR004083">
    <property type="entry name" value="Raptor"/>
</dbReference>
<dbReference type="PANTHER" id="PTHR12848:SF16">
    <property type="entry name" value="REGULATORY-ASSOCIATED PROTEIN OF MTOR"/>
    <property type="match status" value="1"/>
</dbReference>
<dbReference type="GO" id="GO:0038202">
    <property type="term" value="P:TORC1 signaling"/>
    <property type="evidence" value="ECO:0007669"/>
    <property type="project" value="TreeGrafter"/>
</dbReference>
<dbReference type="AlphaFoldDB" id="A0A8S3TI45"/>
<organism evidence="1 2">
    <name type="scientific">Mytilus edulis</name>
    <name type="common">Blue mussel</name>
    <dbReference type="NCBI Taxonomy" id="6550"/>
    <lineage>
        <taxon>Eukaryota</taxon>
        <taxon>Metazoa</taxon>
        <taxon>Spiralia</taxon>
        <taxon>Lophotrochozoa</taxon>
        <taxon>Mollusca</taxon>
        <taxon>Bivalvia</taxon>
        <taxon>Autobranchia</taxon>
        <taxon>Pteriomorphia</taxon>
        <taxon>Mytilida</taxon>
        <taxon>Mytiloidea</taxon>
        <taxon>Mytilidae</taxon>
        <taxon>Mytilinae</taxon>
        <taxon>Mytilus</taxon>
    </lineage>
</organism>
<comment type="caution">
    <text evidence="1">The sequence shown here is derived from an EMBL/GenBank/DDBJ whole genome shotgun (WGS) entry which is preliminary data.</text>
</comment>